<protein>
    <recommendedName>
        <fullName evidence="2">histidine kinase</fullName>
        <ecNumber evidence="2">2.7.13.3</ecNumber>
    </recommendedName>
</protein>
<evidence type="ECO:0000256" key="3">
    <source>
        <dbReference type="ARBA" id="ARBA00022553"/>
    </source>
</evidence>
<sequence length="423" mass="49065">MVLVIYLKRLYRSLEKEEQQVTALFEYATEGIVLTNGKGQIILVNPEAERLFGYEKAELLGQKIEMLIPHRYLENHHRYREEFYHAPGNRRMGQGRDLFARKKDNSEFPVEISLSYFSDKKGQYVIAFIIDITQRKEAEQKLLQQKEQLEKVTNDVRKLNADLETKVEERTLILKEALQELERSQHELEDALSKEKELSEIKSRFVSMASHEFRTPLSTILSSATLIGRYQKTDEQPQREKHIRRVKDAVKHLNDLLEDFLSFGKLEEGKVETQITNIDIHELVQEVEEEMKPMLKDRQEFITRYEGSAMCTTDKRLIKHTLINLFSNAIKFSETGKPVRVTVVTADGELRIVVQDEGIGIAKEDQEYLFESFFRAKNAFNIQGTGLGLHIVKRYIGLLNGTIHFESELNMGTTVTVVIPCRK</sequence>
<evidence type="ECO:0000313" key="11">
    <source>
        <dbReference type="EMBL" id="MBC6490502.1"/>
    </source>
</evidence>
<dbReference type="InterPro" id="IPR003661">
    <property type="entry name" value="HisK_dim/P_dom"/>
</dbReference>
<evidence type="ECO:0000256" key="2">
    <source>
        <dbReference type="ARBA" id="ARBA00012438"/>
    </source>
</evidence>
<dbReference type="NCBIfam" id="TIGR00229">
    <property type="entry name" value="sensory_box"/>
    <property type="match status" value="1"/>
</dbReference>
<dbReference type="PROSITE" id="PS50112">
    <property type="entry name" value="PAS"/>
    <property type="match status" value="1"/>
</dbReference>
<evidence type="ECO:0000256" key="4">
    <source>
        <dbReference type="ARBA" id="ARBA00022679"/>
    </source>
</evidence>
<dbReference type="InterPro" id="IPR036097">
    <property type="entry name" value="HisK_dim/P_sf"/>
</dbReference>
<name>A0ABR7M6A9_9BACT</name>
<keyword evidence="5 11" id="KW-0418">Kinase</keyword>
<dbReference type="Gene3D" id="3.30.565.10">
    <property type="entry name" value="Histidine kinase-like ATPase, C-terminal domain"/>
    <property type="match status" value="1"/>
</dbReference>
<dbReference type="InterPro" id="IPR036890">
    <property type="entry name" value="HATPase_C_sf"/>
</dbReference>
<dbReference type="PANTHER" id="PTHR43711">
    <property type="entry name" value="TWO-COMPONENT HISTIDINE KINASE"/>
    <property type="match status" value="1"/>
</dbReference>
<keyword evidence="7" id="KW-0175">Coiled coil</keyword>
<dbReference type="PROSITE" id="PS50109">
    <property type="entry name" value="HIS_KIN"/>
    <property type="match status" value="1"/>
</dbReference>
<dbReference type="SUPFAM" id="SSF47384">
    <property type="entry name" value="Homodimeric domain of signal transducing histidine kinase"/>
    <property type="match status" value="1"/>
</dbReference>
<keyword evidence="6" id="KW-0902">Two-component regulatory system</keyword>
<dbReference type="Gene3D" id="3.30.450.20">
    <property type="entry name" value="PAS domain"/>
    <property type="match status" value="1"/>
</dbReference>
<dbReference type="Pfam" id="PF13426">
    <property type="entry name" value="PAS_9"/>
    <property type="match status" value="1"/>
</dbReference>
<dbReference type="SMART" id="SM00387">
    <property type="entry name" value="HATPase_c"/>
    <property type="match status" value="1"/>
</dbReference>
<dbReference type="Pfam" id="PF00512">
    <property type="entry name" value="HisKA"/>
    <property type="match status" value="1"/>
</dbReference>
<feature type="coiled-coil region" evidence="7">
    <location>
        <begin position="135"/>
        <end position="201"/>
    </location>
</feature>
<comment type="catalytic activity">
    <reaction evidence="1">
        <text>ATP + protein L-histidine = ADP + protein N-phospho-L-histidine.</text>
        <dbReference type="EC" id="2.7.13.3"/>
    </reaction>
</comment>
<dbReference type="EC" id="2.7.13.3" evidence="2"/>
<evidence type="ECO:0000313" key="12">
    <source>
        <dbReference type="Proteomes" id="UP000765802"/>
    </source>
</evidence>
<dbReference type="InterPro" id="IPR004358">
    <property type="entry name" value="Sig_transdc_His_kin-like_C"/>
</dbReference>
<evidence type="ECO:0000259" key="8">
    <source>
        <dbReference type="PROSITE" id="PS50109"/>
    </source>
</evidence>
<keyword evidence="12" id="KW-1185">Reference proteome</keyword>
<dbReference type="Pfam" id="PF02518">
    <property type="entry name" value="HATPase_c"/>
    <property type="match status" value="1"/>
</dbReference>
<comment type="caution">
    <text evidence="11">The sequence shown here is derived from an EMBL/GenBank/DDBJ whole genome shotgun (WGS) entry which is preliminary data.</text>
</comment>
<dbReference type="InterPro" id="IPR003594">
    <property type="entry name" value="HATPase_dom"/>
</dbReference>
<organism evidence="11 12">
    <name type="scientific">Flavihumibacter stibioxidans</name>
    <dbReference type="NCBI Taxonomy" id="1834163"/>
    <lineage>
        <taxon>Bacteria</taxon>
        <taxon>Pseudomonadati</taxon>
        <taxon>Bacteroidota</taxon>
        <taxon>Chitinophagia</taxon>
        <taxon>Chitinophagales</taxon>
        <taxon>Chitinophagaceae</taxon>
        <taxon>Flavihumibacter</taxon>
    </lineage>
</organism>
<dbReference type="Gene3D" id="1.10.287.130">
    <property type="match status" value="1"/>
</dbReference>
<dbReference type="GO" id="GO:0016301">
    <property type="term" value="F:kinase activity"/>
    <property type="evidence" value="ECO:0007669"/>
    <property type="project" value="UniProtKB-KW"/>
</dbReference>
<gene>
    <name evidence="11" type="ORF">BC349_05965</name>
</gene>
<keyword evidence="3" id="KW-0597">Phosphoprotein</keyword>
<dbReference type="InterPro" id="IPR000014">
    <property type="entry name" value="PAS"/>
</dbReference>
<dbReference type="CDD" id="cd00130">
    <property type="entry name" value="PAS"/>
    <property type="match status" value="1"/>
</dbReference>
<evidence type="ECO:0000256" key="1">
    <source>
        <dbReference type="ARBA" id="ARBA00000085"/>
    </source>
</evidence>
<dbReference type="InterPro" id="IPR050736">
    <property type="entry name" value="Sensor_HK_Regulatory"/>
</dbReference>
<dbReference type="PROSITE" id="PS50113">
    <property type="entry name" value="PAC"/>
    <property type="match status" value="1"/>
</dbReference>
<evidence type="ECO:0000256" key="6">
    <source>
        <dbReference type="ARBA" id="ARBA00023012"/>
    </source>
</evidence>
<dbReference type="SUPFAM" id="SSF55785">
    <property type="entry name" value="PYP-like sensor domain (PAS domain)"/>
    <property type="match status" value="1"/>
</dbReference>
<dbReference type="PRINTS" id="PR00344">
    <property type="entry name" value="BCTRLSENSOR"/>
</dbReference>
<evidence type="ECO:0000256" key="5">
    <source>
        <dbReference type="ARBA" id="ARBA00022777"/>
    </source>
</evidence>
<accession>A0ABR7M6A9</accession>
<dbReference type="SUPFAM" id="SSF55874">
    <property type="entry name" value="ATPase domain of HSP90 chaperone/DNA topoisomerase II/histidine kinase"/>
    <property type="match status" value="1"/>
</dbReference>
<feature type="domain" description="PAC" evidence="10">
    <location>
        <begin position="94"/>
        <end position="144"/>
    </location>
</feature>
<feature type="domain" description="PAS" evidence="9">
    <location>
        <begin position="17"/>
        <end position="69"/>
    </location>
</feature>
<dbReference type="InterPro" id="IPR000700">
    <property type="entry name" value="PAS-assoc_C"/>
</dbReference>
<dbReference type="InterPro" id="IPR035965">
    <property type="entry name" value="PAS-like_dom_sf"/>
</dbReference>
<evidence type="ECO:0000256" key="7">
    <source>
        <dbReference type="SAM" id="Coils"/>
    </source>
</evidence>
<dbReference type="CDD" id="cd00082">
    <property type="entry name" value="HisKA"/>
    <property type="match status" value="1"/>
</dbReference>
<dbReference type="EMBL" id="MBUA01000001">
    <property type="protein sequence ID" value="MBC6490502.1"/>
    <property type="molecule type" value="Genomic_DNA"/>
</dbReference>
<dbReference type="Proteomes" id="UP000765802">
    <property type="component" value="Unassembled WGS sequence"/>
</dbReference>
<proteinExistence type="predicted"/>
<reference evidence="11 12" key="1">
    <citation type="submission" date="2016-07" db="EMBL/GenBank/DDBJ databases">
        <title>Genome analysis of Flavihumibacter stibioxidans YS-17.</title>
        <authorList>
            <person name="Shi K."/>
            <person name="Han Y."/>
            <person name="Wang G."/>
        </authorList>
    </citation>
    <scope>NUCLEOTIDE SEQUENCE [LARGE SCALE GENOMIC DNA]</scope>
    <source>
        <strain evidence="11 12">YS-17</strain>
    </source>
</reference>
<dbReference type="SMART" id="SM00091">
    <property type="entry name" value="PAS"/>
    <property type="match status" value="1"/>
</dbReference>
<evidence type="ECO:0000259" key="10">
    <source>
        <dbReference type="PROSITE" id="PS50113"/>
    </source>
</evidence>
<dbReference type="SMART" id="SM00388">
    <property type="entry name" value="HisKA"/>
    <property type="match status" value="1"/>
</dbReference>
<dbReference type="InterPro" id="IPR005467">
    <property type="entry name" value="His_kinase_dom"/>
</dbReference>
<keyword evidence="4" id="KW-0808">Transferase</keyword>
<dbReference type="PANTHER" id="PTHR43711:SF26">
    <property type="entry name" value="SENSOR HISTIDINE KINASE RCSC"/>
    <property type="match status" value="1"/>
</dbReference>
<evidence type="ECO:0000259" key="9">
    <source>
        <dbReference type="PROSITE" id="PS50112"/>
    </source>
</evidence>
<feature type="domain" description="Histidine kinase" evidence="8">
    <location>
        <begin position="208"/>
        <end position="423"/>
    </location>
</feature>